<keyword evidence="1" id="KW-0804">Transcription</keyword>
<dbReference type="OrthoDB" id="10253553at2759"/>
<dbReference type="GO" id="GO:0016592">
    <property type="term" value="C:mediator complex"/>
    <property type="evidence" value="ECO:0007669"/>
    <property type="project" value="InterPro"/>
</dbReference>
<dbReference type="EMBL" id="CAJVCH010570491">
    <property type="protein sequence ID" value="CAG7835047.1"/>
    <property type="molecule type" value="Genomic_DNA"/>
</dbReference>
<dbReference type="Proteomes" id="UP000708208">
    <property type="component" value="Unassembled WGS sequence"/>
</dbReference>
<dbReference type="InterPro" id="IPR009244">
    <property type="entry name" value="Mediatior_Med7"/>
</dbReference>
<comment type="function">
    <text evidence="1">Component of the Mediator complex, a coactivator involved in the regulated transcription of nearly all RNA polymerase II-dependent genes. Mediator functions as a bridge to convey information from gene-specific regulatory proteins to the basal RNA polymerase II transcription machinery.</text>
</comment>
<keyword evidence="1" id="KW-0010">Activator</keyword>
<keyword evidence="1" id="KW-0805">Transcription regulation</keyword>
<gene>
    <name evidence="2" type="ORF">AFUS01_LOCUS44473</name>
</gene>
<dbReference type="AlphaFoldDB" id="A0A8J2Q016"/>
<protein>
    <recommendedName>
        <fullName evidence="1">Mediator of RNA polymerase II transcription subunit 7</fullName>
    </recommendedName>
</protein>
<dbReference type="GO" id="GO:0006357">
    <property type="term" value="P:regulation of transcription by RNA polymerase II"/>
    <property type="evidence" value="ECO:0007669"/>
    <property type="project" value="InterPro"/>
</dbReference>
<comment type="caution">
    <text evidence="2">The sequence shown here is derived from an EMBL/GenBank/DDBJ whole genome shotgun (WGS) entry which is preliminary data.</text>
</comment>
<dbReference type="GO" id="GO:0003712">
    <property type="term" value="F:transcription coregulator activity"/>
    <property type="evidence" value="ECO:0007669"/>
    <property type="project" value="InterPro"/>
</dbReference>
<reference evidence="2" key="1">
    <citation type="submission" date="2021-06" db="EMBL/GenBank/DDBJ databases">
        <authorList>
            <person name="Hodson N. C."/>
            <person name="Mongue J. A."/>
            <person name="Jaron S. K."/>
        </authorList>
    </citation>
    <scope>NUCLEOTIDE SEQUENCE</scope>
</reference>
<comment type="subunit">
    <text evidence="1">Component of the Mediator complex.</text>
</comment>
<comment type="subcellular location">
    <subcellularLocation>
        <location evidence="1">Nucleus</location>
    </subcellularLocation>
</comment>
<organism evidence="2 3">
    <name type="scientific">Allacma fusca</name>
    <dbReference type="NCBI Taxonomy" id="39272"/>
    <lineage>
        <taxon>Eukaryota</taxon>
        <taxon>Metazoa</taxon>
        <taxon>Ecdysozoa</taxon>
        <taxon>Arthropoda</taxon>
        <taxon>Hexapoda</taxon>
        <taxon>Collembola</taxon>
        <taxon>Symphypleona</taxon>
        <taxon>Sminthuridae</taxon>
        <taxon>Allacma</taxon>
    </lineage>
</organism>
<keyword evidence="3" id="KW-1185">Reference proteome</keyword>
<keyword evidence="1" id="KW-0539">Nucleus</keyword>
<comment type="similarity">
    <text evidence="1">Belongs to the Mediator complex subunit 7 family.</text>
</comment>
<dbReference type="PANTHER" id="PTHR21428">
    <property type="entry name" value="MEDIATOR OF RNA POLYMERASE II TRANSCRIPTION SUBUNIT 7"/>
    <property type="match status" value="1"/>
</dbReference>
<dbReference type="PANTHER" id="PTHR21428:SF11">
    <property type="entry name" value="MEDIATOR OF RNA POLYMERASE II TRANSCRIPTION SUBUNIT 7"/>
    <property type="match status" value="1"/>
</dbReference>
<sequence>MTVRALVSLIPENSVECLLNKSGDCLRRIDQSFGANKLCYHRTFEMANAGPPSGAPGSNAEVTQVSSLPLPPKAYYNLYTDENIRRGRAPKPPPPPQTHETYSMFGIVFHADDQIIRPLESQGIRRLYPQNFDHRRELKKMNHSILVNFLDLLDTLISAPESSKRQEKADDLSLLFIHMHHLINEFRPHQARETLRVMMEVQKRQTLDTCDRFQKHLEKSVEIIKQALNGLPDQYDTDSKLLASTEAFFNSPKKSTELLIVSSQDQMMCDIVDTI</sequence>
<proteinExistence type="inferred from homology"/>
<dbReference type="Pfam" id="PF05983">
    <property type="entry name" value="Med7"/>
    <property type="match status" value="1"/>
</dbReference>
<accession>A0A8J2Q016</accession>
<name>A0A8J2Q016_9HEXA</name>
<dbReference type="GO" id="GO:0070847">
    <property type="term" value="C:core mediator complex"/>
    <property type="evidence" value="ECO:0007669"/>
    <property type="project" value="TreeGrafter"/>
</dbReference>
<evidence type="ECO:0000313" key="2">
    <source>
        <dbReference type="EMBL" id="CAG7835047.1"/>
    </source>
</evidence>
<evidence type="ECO:0000256" key="1">
    <source>
        <dbReference type="RuleBase" id="RU364060"/>
    </source>
</evidence>
<evidence type="ECO:0000313" key="3">
    <source>
        <dbReference type="Proteomes" id="UP000708208"/>
    </source>
</evidence>